<keyword evidence="1" id="KW-0732">Signal</keyword>
<sequence length="433" mass="48092">MKGLIPYLLMSSTLCAISPAFAKITPWTPNLPSSLDVFQGNSQQLAELTGERILIYAHPTSKTHLPTFKTASSSKSQFYSAAVVLPASEAQVEKLLQHYPNYVGLFPTLKSAKVIEQQGSIQQVKYQVHIPTPIPVLNFKETVVMQHHLENNSISTLILDAPIPYGAGKLEWFALAPNKTLVTVTQWGDLNQPQGFLFSKILNALPEAKLGIPAGTNAFLLEALQQRFKYPAATILNTAIPQVQLSNQQTQKIAQLSQKSGQPVSFILPNYQVKAGKGSENLRFSTTYQYFSHPTEKLQPWLSAQASQKLFPRQIKKVELNPVNPQSIDANYKVSVGLGVIQIPFNFKMRFEQPNTLQNQFYANGGDLKFVRGGMKLLPQSQVTLFQITSSMKIHDQAPFLLKAMRSLPYHDMLPAVGGNTVYALKVQQKLKS</sequence>
<proteinExistence type="predicted"/>
<dbReference type="RefSeq" id="WP_200229029.1">
    <property type="nucleotide sequence ID" value="NZ_CP060811.1"/>
</dbReference>
<reference evidence="2 3" key="1">
    <citation type="submission" date="2020-08" db="EMBL/GenBank/DDBJ databases">
        <title>Emergence of ISAba1-mediated novel tet(X) in Acinetobacter variabilis from a chicken farm.</title>
        <authorList>
            <person name="Peng K."/>
            <person name="Li R."/>
        </authorList>
    </citation>
    <scope>NUCLEOTIDE SEQUENCE [LARGE SCALE GENOMIC DNA]</scope>
    <source>
        <strain evidence="2 3">XM9F202-2</strain>
    </source>
</reference>
<dbReference type="EMBL" id="CP060811">
    <property type="protein sequence ID" value="QQN87705.1"/>
    <property type="molecule type" value="Genomic_DNA"/>
</dbReference>
<gene>
    <name evidence="2" type="ORF">IAQ69_12790</name>
</gene>
<accession>A0A7T7WHP6</accession>
<evidence type="ECO:0000313" key="2">
    <source>
        <dbReference type="EMBL" id="QQN87705.1"/>
    </source>
</evidence>
<organism evidence="2 3">
    <name type="scientific">Acinetobacter variabilis</name>
    <dbReference type="NCBI Taxonomy" id="70346"/>
    <lineage>
        <taxon>Bacteria</taxon>
        <taxon>Pseudomonadati</taxon>
        <taxon>Pseudomonadota</taxon>
        <taxon>Gammaproteobacteria</taxon>
        <taxon>Moraxellales</taxon>
        <taxon>Moraxellaceae</taxon>
        <taxon>Acinetobacter</taxon>
    </lineage>
</organism>
<feature type="signal peptide" evidence="1">
    <location>
        <begin position="1"/>
        <end position="22"/>
    </location>
</feature>
<protein>
    <submittedName>
        <fullName evidence="2">SRPBCC family protein</fullName>
    </submittedName>
</protein>
<dbReference type="SUPFAM" id="SSF55961">
    <property type="entry name" value="Bet v1-like"/>
    <property type="match status" value="1"/>
</dbReference>
<dbReference type="AlphaFoldDB" id="A0A7T7WHP6"/>
<evidence type="ECO:0000256" key="1">
    <source>
        <dbReference type="SAM" id="SignalP"/>
    </source>
</evidence>
<evidence type="ECO:0000313" key="3">
    <source>
        <dbReference type="Proteomes" id="UP000596079"/>
    </source>
</evidence>
<dbReference type="Proteomes" id="UP000596079">
    <property type="component" value="Chromosome"/>
</dbReference>
<name>A0A7T7WHP6_9GAMM</name>
<feature type="chain" id="PRO_5033064476" evidence="1">
    <location>
        <begin position="23"/>
        <end position="433"/>
    </location>
</feature>